<keyword evidence="2" id="KW-0813">Transport</keyword>
<evidence type="ECO:0000256" key="5">
    <source>
        <dbReference type="ARBA" id="ARBA00022692"/>
    </source>
</evidence>
<dbReference type="PIRSF" id="PIRSF006291">
    <property type="entry name" value="GspM"/>
    <property type="match status" value="1"/>
</dbReference>
<accession>A0A3B0WJC1</accession>
<feature type="transmembrane region" description="Helical" evidence="9">
    <location>
        <begin position="24"/>
        <end position="42"/>
    </location>
</feature>
<name>A0A3B0WJC1_9ZZZZ</name>
<evidence type="ECO:0000256" key="2">
    <source>
        <dbReference type="ARBA" id="ARBA00022448"/>
    </source>
</evidence>
<evidence type="ECO:0008006" key="11">
    <source>
        <dbReference type="Google" id="ProtNLM"/>
    </source>
</evidence>
<keyword evidence="3" id="KW-1003">Cell membrane</keyword>
<dbReference type="AlphaFoldDB" id="A0A3B0WJC1"/>
<dbReference type="GO" id="GO:0005886">
    <property type="term" value="C:plasma membrane"/>
    <property type="evidence" value="ECO:0007669"/>
    <property type="project" value="UniProtKB-SubCell"/>
</dbReference>
<evidence type="ECO:0000256" key="1">
    <source>
        <dbReference type="ARBA" id="ARBA00004377"/>
    </source>
</evidence>
<gene>
    <name evidence="10" type="ORF">MNBD_GAMMA06-670</name>
</gene>
<keyword evidence="5 9" id="KW-0812">Transmembrane</keyword>
<dbReference type="InterPro" id="IPR023229">
    <property type="entry name" value="T2SS_M_periplasmic_sf"/>
</dbReference>
<dbReference type="Gene3D" id="3.30.1360.100">
    <property type="entry name" value="General secretion pathway protein M, EpsM"/>
    <property type="match status" value="1"/>
</dbReference>
<evidence type="ECO:0000256" key="9">
    <source>
        <dbReference type="SAM" id="Phobius"/>
    </source>
</evidence>
<keyword evidence="7 9" id="KW-1133">Transmembrane helix</keyword>
<dbReference type="EMBL" id="UOFD01000029">
    <property type="protein sequence ID" value="VAW51412.1"/>
    <property type="molecule type" value="Genomic_DNA"/>
</dbReference>
<evidence type="ECO:0000256" key="8">
    <source>
        <dbReference type="ARBA" id="ARBA00023136"/>
    </source>
</evidence>
<dbReference type="Pfam" id="PF04612">
    <property type="entry name" value="T2SSM"/>
    <property type="match status" value="1"/>
</dbReference>
<evidence type="ECO:0000256" key="7">
    <source>
        <dbReference type="ARBA" id="ARBA00022989"/>
    </source>
</evidence>
<organism evidence="10">
    <name type="scientific">hydrothermal vent metagenome</name>
    <dbReference type="NCBI Taxonomy" id="652676"/>
    <lineage>
        <taxon>unclassified sequences</taxon>
        <taxon>metagenomes</taxon>
        <taxon>ecological metagenomes</taxon>
    </lineage>
</organism>
<dbReference type="GO" id="GO:0015628">
    <property type="term" value="P:protein secretion by the type II secretion system"/>
    <property type="evidence" value="ECO:0007669"/>
    <property type="project" value="InterPro"/>
</dbReference>
<dbReference type="GO" id="GO:0015627">
    <property type="term" value="C:type II protein secretion system complex"/>
    <property type="evidence" value="ECO:0007669"/>
    <property type="project" value="InterPro"/>
</dbReference>
<sequence length="172" mass="19075">MAQPIEQLEQIKQWFNSLPQKEQWMVSGTGILIIITLFYLIVWEPVHTGLKTEQQKQLSQNEVLLWMQQAAAEVKTLRASGSSGGVIRDKNKPTTLVIEQAINNAGLKPSVNKIESSGSNGARVSLKEASFNQILVWLNTLATHNGIQVVSANIERGESPGRANVRLSFERL</sequence>
<keyword evidence="8 9" id="KW-0472">Membrane</keyword>
<dbReference type="SUPFAM" id="SSF103054">
    <property type="entry name" value="General secretion pathway protein M, EpsM"/>
    <property type="match status" value="1"/>
</dbReference>
<dbReference type="InterPro" id="IPR007690">
    <property type="entry name" value="T2SS_GspM"/>
</dbReference>
<evidence type="ECO:0000256" key="6">
    <source>
        <dbReference type="ARBA" id="ARBA00022927"/>
    </source>
</evidence>
<comment type="subcellular location">
    <subcellularLocation>
        <location evidence="1">Cell inner membrane</location>
        <topology evidence="1">Single-pass membrane protein</topology>
    </subcellularLocation>
</comment>
<evidence type="ECO:0000256" key="4">
    <source>
        <dbReference type="ARBA" id="ARBA00022519"/>
    </source>
</evidence>
<evidence type="ECO:0000256" key="3">
    <source>
        <dbReference type="ARBA" id="ARBA00022475"/>
    </source>
</evidence>
<protein>
    <recommendedName>
        <fullName evidence="11">General secretion pathway protein M</fullName>
    </recommendedName>
</protein>
<proteinExistence type="predicted"/>
<keyword evidence="6" id="KW-0653">Protein transport</keyword>
<reference evidence="10" key="1">
    <citation type="submission" date="2018-06" db="EMBL/GenBank/DDBJ databases">
        <authorList>
            <person name="Zhirakovskaya E."/>
        </authorList>
    </citation>
    <scope>NUCLEOTIDE SEQUENCE</scope>
</reference>
<evidence type="ECO:0000313" key="10">
    <source>
        <dbReference type="EMBL" id="VAW51412.1"/>
    </source>
</evidence>
<keyword evidence="4" id="KW-0997">Cell inner membrane</keyword>